<sequence length="85" mass="10004">MRNENSLKARVQRDAEFFKHLLADVPARKVLAMAQQKYPEASMYEERTGRIYFAANTDGWFRWVELVGGKVMFRTVYIPSKEDDE</sequence>
<proteinExistence type="predicted"/>
<dbReference type="EMBL" id="BK015802">
    <property type="protein sequence ID" value="DAE25802.1"/>
    <property type="molecule type" value="Genomic_DNA"/>
</dbReference>
<name>A0A8S5R3S9_9CAUD</name>
<protein>
    <submittedName>
        <fullName evidence="1">Uncharacterized protein</fullName>
    </submittedName>
</protein>
<accession>A0A8S5R3S9</accession>
<organism evidence="1">
    <name type="scientific">Siphoviridae sp. ctsAY3</name>
    <dbReference type="NCBI Taxonomy" id="2827281"/>
    <lineage>
        <taxon>Viruses</taxon>
        <taxon>Duplodnaviria</taxon>
        <taxon>Heunggongvirae</taxon>
        <taxon>Uroviricota</taxon>
        <taxon>Caudoviricetes</taxon>
    </lineage>
</organism>
<reference evidence="1" key="1">
    <citation type="journal article" date="2021" name="Proc. Natl. Acad. Sci. U.S.A.">
        <title>A Catalog of Tens of Thousands of Viruses from Human Metagenomes Reveals Hidden Associations with Chronic Diseases.</title>
        <authorList>
            <person name="Tisza M.J."/>
            <person name="Buck C.B."/>
        </authorList>
    </citation>
    <scope>NUCLEOTIDE SEQUENCE</scope>
    <source>
        <strain evidence="1">CtsAY3</strain>
    </source>
</reference>
<evidence type="ECO:0000313" key="1">
    <source>
        <dbReference type="EMBL" id="DAE25802.1"/>
    </source>
</evidence>